<dbReference type="Proteomes" id="UP000789920">
    <property type="component" value="Unassembled WGS sequence"/>
</dbReference>
<gene>
    <name evidence="1" type="ORF">RPERSI_LOCUS8864</name>
</gene>
<protein>
    <submittedName>
        <fullName evidence="1">16976_t:CDS:1</fullName>
    </submittedName>
</protein>
<name>A0ACA9NYA9_9GLOM</name>
<proteinExistence type="predicted"/>
<dbReference type="EMBL" id="CAJVQC010016306">
    <property type="protein sequence ID" value="CAG8675322.1"/>
    <property type="molecule type" value="Genomic_DNA"/>
</dbReference>
<sequence length="64" mass="7328">QFLEVDKQSLEADKMDKRPPSIVQKYQDYNKYTSKPINTLEITKSLSKMAIASAPIDNVEIPEE</sequence>
<evidence type="ECO:0000313" key="1">
    <source>
        <dbReference type="EMBL" id="CAG8675322.1"/>
    </source>
</evidence>
<accession>A0ACA9NYA9</accession>
<keyword evidence="2" id="KW-1185">Reference proteome</keyword>
<organism evidence="1 2">
    <name type="scientific">Racocetra persica</name>
    <dbReference type="NCBI Taxonomy" id="160502"/>
    <lineage>
        <taxon>Eukaryota</taxon>
        <taxon>Fungi</taxon>
        <taxon>Fungi incertae sedis</taxon>
        <taxon>Mucoromycota</taxon>
        <taxon>Glomeromycotina</taxon>
        <taxon>Glomeromycetes</taxon>
        <taxon>Diversisporales</taxon>
        <taxon>Gigasporaceae</taxon>
        <taxon>Racocetra</taxon>
    </lineage>
</organism>
<evidence type="ECO:0000313" key="2">
    <source>
        <dbReference type="Proteomes" id="UP000789920"/>
    </source>
</evidence>
<feature type="non-terminal residue" evidence="1">
    <location>
        <position position="1"/>
    </location>
</feature>
<comment type="caution">
    <text evidence="1">The sequence shown here is derived from an EMBL/GenBank/DDBJ whole genome shotgun (WGS) entry which is preliminary data.</text>
</comment>
<reference evidence="1" key="1">
    <citation type="submission" date="2021-06" db="EMBL/GenBank/DDBJ databases">
        <authorList>
            <person name="Kallberg Y."/>
            <person name="Tangrot J."/>
            <person name="Rosling A."/>
        </authorList>
    </citation>
    <scope>NUCLEOTIDE SEQUENCE</scope>
    <source>
        <strain evidence="1">MA461A</strain>
    </source>
</reference>